<keyword evidence="2 4" id="KW-0547">Nucleotide-binding</keyword>
<dbReference type="InterPro" id="IPR029047">
    <property type="entry name" value="HSP70_peptide-bd_sf"/>
</dbReference>
<keyword evidence="5" id="KW-0175">Coiled coil</keyword>
<dbReference type="Gene3D" id="2.60.34.10">
    <property type="entry name" value="Substrate Binding Domain Of DNAk, Chain A, domain 1"/>
    <property type="match status" value="1"/>
</dbReference>
<dbReference type="GO" id="GO:0140662">
    <property type="term" value="F:ATP-dependent protein folding chaperone"/>
    <property type="evidence" value="ECO:0007669"/>
    <property type="project" value="InterPro"/>
</dbReference>
<dbReference type="GO" id="GO:0005524">
    <property type="term" value="F:ATP binding"/>
    <property type="evidence" value="ECO:0007669"/>
    <property type="project" value="UniProtKB-KW"/>
</dbReference>
<evidence type="ECO:0000256" key="4">
    <source>
        <dbReference type="RuleBase" id="RU003322"/>
    </source>
</evidence>
<evidence type="ECO:0000256" key="2">
    <source>
        <dbReference type="ARBA" id="ARBA00022741"/>
    </source>
</evidence>
<evidence type="ECO:0000256" key="1">
    <source>
        <dbReference type="ARBA" id="ARBA00007381"/>
    </source>
</evidence>
<evidence type="ECO:0000313" key="6">
    <source>
        <dbReference type="EnsemblPlants" id="LPERR01G23180.1"/>
    </source>
</evidence>
<name>A0A0D9V4B2_9ORYZ</name>
<comment type="similarity">
    <text evidence="1 4">Belongs to the heat shock protein 70 family.</text>
</comment>
<feature type="coiled-coil region" evidence="5">
    <location>
        <begin position="465"/>
        <end position="530"/>
    </location>
</feature>
<evidence type="ECO:0000313" key="7">
    <source>
        <dbReference type="Proteomes" id="UP000032180"/>
    </source>
</evidence>
<dbReference type="PROSITE" id="PS01036">
    <property type="entry name" value="HSP70_3"/>
    <property type="match status" value="1"/>
</dbReference>
<dbReference type="PRINTS" id="PR00301">
    <property type="entry name" value="HEATSHOCK70"/>
</dbReference>
<dbReference type="HOGENOM" id="CLU_005965_0_1_1"/>
<reference evidence="6 7" key="1">
    <citation type="submission" date="2012-08" db="EMBL/GenBank/DDBJ databases">
        <title>Oryza genome evolution.</title>
        <authorList>
            <person name="Wing R.A."/>
        </authorList>
    </citation>
    <scope>NUCLEOTIDE SEQUENCE</scope>
</reference>
<dbReference type="SUPFAM" id="SSF53067">
    <property type="entry name" value="Actin-like ATPase domain"/>
    <property type="match status" value="2"/>
</dbReference>
<dbReference type="Proteomes" id="UP000032180">
    <property type="component" value="Chromosome 1"/>
</dbReference>
<keyword evidence="3 4" id="KW-0067">ATP-binding</keyword>
<reference evidence="6" key="3">
    <citation type="submission" date="2015-04" db="UniProtKB">
        <authorList>
            <consortium name="EnsemblPlants"/>
        </authorList>
    </citation>
    <scope>IDENTIFICATION</scope>
</reference>
<evidence type="ECO:0000256" key="5">
    <source>
        <dbReference type="SAM" id="Coils"/>
    </source>
</evidence>
<dbReference type="PANTHER" id="PTHR19375">
    <property type="entry name" value="HEAT SHOCK PROTEIN 70KDA"/>
    <property type="match status" value="1"/>
</dbReference>
<protein>
    <submittedName>
        <fullName evidence="6">Uncharacterized protein</fullName>
    </submittedName>
</protein>
<sequence>MAKTGNKRQGPVIGIDLGTAYSCVAVWQDGRVEIVTNVDGGRTTPSYVAFTDTEKLVGDAAKSQASRNPTNTVFGTKRLMGRRFSDSSVQTGLKLWPFDVAPSRGDRPMVAVSYKRKQKMLAAEEVASMLLSKMKAEAEAYLGSTVKNAVVTVPASFDVLQRRATKHACAIAGLNVVGFIHDPTAAAVAYGYGIHESADDKNVLVFDLGGGHKIDVSGNPRAMMRLMAACEEAKRTLSSASWAAIEIDCLHEAIDFYSTITRDQIDDLNMDLFSKCLDPIKKCLADAGMDRSSVENVILVGGSTRIPRVRRLVQDLFNGKELRQYIDPEEAEALGAAIARRSDNFLNLLLVDSTASSLGVEETGGAMAVIIPKNTSIPVWWTEKIISMLPHHNNGVLISVFEGERPRARDNTLLGELQLPSCHMGGNFRFKIHVSVCMGIDADSVLTVSAGARNKVNQMIIMEHSQLSKEEIERMAKEAKEYMAEEEEKKERIKAKNSLEEFLYKKHHAIEEEKRKVDNALSAIEEMIQQVHDDQVSSARDFEEALKKLMIE</sequence>
<dbReference type="Gene3D" id="3.30.420.40">
    <property type="match status" value="3"/>
</dbReference>
<dbReference type="InterPro" id="IPR013126">
    <property type="entry name" value="Hsp_70_fam"/>
</dbReference>
<organism evidence="6 7">
    <name type="scientific">Leersia perrieri</name>
    <dbReference type="NCBI Taxonomy" id="77586"/>
    <lineage>
        <taxon>Eukaryota</taxon>
        <taxon>Viridiplantae</taxon>
        <taxon>Streptophyta</taxon>
        <taxon>Embryophyta</taxon>
        <taxon>Tracheophyta</taxon>
        <taxon>Spermatophyta</taxon>
        <taxon>Magnoliopsida</taxon>
        <taxon>Liliopsida</taxon>
        <taxon>Poales</taxon>
        <taxon>Poaceae</taxon>
        <taxon>BOP clade</taxon>
        <taxon>Oryzoideae</taxon>
        <taxon>Oryzeae</taxon>
        <taxon>Oryzinae</taxon>
        <taxon>Leersia</taxon>
    </lineage>
</organism>
<evidence type="ECO:0000256" key="3">
    <source>
        <dbReference type="ARBA" id="ARBA00022840"/>
    </source>
</evidence>
<dbReference type="FunFam" id="3.30.30.30:FF:000001">
    <property type="entry name" value="heat shock 70 kDa protein-like"/>
    <property type="match status" value="1"/>
</dbReference>
<dbReference type="AlphaFoldDB" id="A0A0D9V4B2"/>
<dbReference type="SUPFAM" id="SSF100920">
    <property type="entry name" value="Heat shock protein 70kD (HSP70), peptide-binding domain"/>
    <property type="match status" value="1"/>
</dbReference>
<dbReference type="STRING" id="77586.A0A0D9V4B2"/>
<accession>A0A0D9V4B2</accession>
<dbReference type="InterPro" id="IPR018181">
    <property type="entry name" value="Heat_shock_70_CS"/>
</dbReference>
<dbReference type="Gene3D" id="3.90.640.10">
    <property type="entry name" value="Actin, Chain A, domain 4"/>
    <property type="match status" value="1"/>
</dbReference>
<dbReference type="InterPro" id="IPR043129">
    <property type="entry name" value="ATPase_NBD"/>
</dbReference>
<keyword evidence="7" id="KW-1185">Reference proteome</keyword>
<dbReference type="FunFam" id="3.90.640.10:FF:000010">
    <property type="entry name" value="heat shock 70 kDa protein 14"/>
    <property type="match status" value="1"/>
</dbReference>
<dbReference type="Pfam" id="PF00012">
    <property type="entry name" value="HSP70"/>
    <property type="match status" value="2"/>
</dbReference>
<dbReference type="EnsemblPlants" id="LPERR01G23180.1">
    <property type="protein sequence ID" value="LPERR01G23180.1"/>
    <property type="gene ID" value="LPERR01G23180"/>
</dbReference>
<reference evidence="7" key="2">
    <citation type="submission" date="2013-12" db="EMBL/GenBank/DDBJ databases">
        <authorList>
            <person name="Yu Y."/>
            <person name="Lee S."/>
            <person name="de Baynast K."/>
            <person name="Wissotski M."/>
            <person name="Liu L."/>
            <person name="Talag J."/>
            <person name="Goicoechea J."/>
            <person name="Angelova A."/>
            <person name="Jetty R."/>
            <person name="Kudrna D."/>
            <person name="Golser W."/>
            <person name="Rivera L."/>
            <person name="Zhang J."/>
            <person name="Wing R."/>
        </authorList>
    </citation>
    <scope>NUCLEOTIDE SEQUENCE</scope>
</reference>
<dbReference type="Gramene" id="LPERR01G23180.1">
    <property type="protein sequence ID" value="LPERR01G23180.1"/>
    <property type="gene ID" value="LPERR01G23180"/>
</dbReference>
<proteinExistence type="inferred from homology"/>
<dbReference type="eggNOG" id="KOG0101">
    <property type="taxonomic scope" value="Eukaryota"/>
</dbReference>